<proteinExistence type="predicted"/>
<evidence type="ECO:0000313" key="1">
    <source>
        <dbReference type="EMBL" id="KAG2234244.1"/>
    </source>
</evidence>
<dbReference type="AlphaFoldDB" id="A0A8H7SRF9"/>
<dbReference type="EMBL" id="JAEPRE010000058">
    <property type="protein sequence ID" value="KAG2234244.1"/>
    <property type="molecule type" value="Genomic_DNA"/>
</dbReference>
<organism evidence="1 2">
    <name type="scientific">Thamnidium elegans</name>
    <dbReference type="NCBI Taxonomy" id="101142"/>
    <lineage>
        <taxon>Eukaryota</taxon>
        <taxon>Fungi</taxon>
        <taxon>Fungi incertae sedis</taxon>
        <taxon>Mucoromycota</taxon>
        <taxon>Mucoromycotina</taxon>
        <taxon>Mucoromycetes</taxon>
        <taxon>Mucorales</taxon>
        <taxon>Mucorineae</taxon>
        <taxon>Mucoraceae</taxon>
        <taxon>Thamnidium</taxon>
    </lineage>
</organism>
<accession>A0A8H7SRF9</accession>
<gene>
    <name evidence="1" type="ORF">INT48_001963</name>
</gene>
<name>A0A8H7SRF9_9FUNG</name>
<evidence type="ECO:0000313" key="2">
    <source>
        <dbReference type="Proteomes" id="UP000613177"/>
    </source>
</evidence>
<comment type="caution">
    <text evidence="1">The sequence shown here is derived from an EMBL/GenBank/DDBJ whole genome shotgun (WGS) entry which is preliminary data.</text>
</comment>
<reference evidence="1" key="1">
    <citation type="submission" date="2021-01" db="EMBL/GenBank/DDBJ databases">
        <title>Metabolic potential, ecology and presence of endohyphal bacteria is reflected in genomic diversity of Mucoromycotina.</title>
        <authorList>
            <person name="Muszewska A."/>
            <person name="Okrasinska A."/>
            <person name="Steczkiewicz K."/>
            <person name="Drgas O."/>
            <person name="Orlowska M."/>
            <person name="Perlinska-Lenart U."/>
            <person name="Aleksandrzak-Piekarczyk T."/>
            <person name="Szatraj K."/>
            <person name="Zielenkiewicz U."/>
            <person name="Pilsyk S."/>
            <person name="Malc E."/>
            <person name="Mieczkowski P."/>
            <person name="Kruszewska J.S."/>
            <person name="Biernat P."/>
            <person name="Pawlowska J."/>
        </authorList>
    </citation>
    <scope>NUCLEOTIDE SEQUENCE</scope>
    <source>
        <strain evidence="1">WA0000018081</strain>
    </source>
</reference>
<protein>
    <submittedName>
        <fullName evidence="1">Uncharacterized protein</fullName>
    </submittedName>
</protein>
<sequence>MATEAEKNVAENSIQRDENEIAHNYFEHTAIKDWKVVGALAYYIKQNVPLQEAYAMVEIALQNAIKSRKSSANRGQAILDELNVRRIIISLNKNFKGYQPRRFGSECIVFLGQVKKTKKAFTFYKPLTGHLITINKPRVTKEDASQVAPAFEVIISDTPSTPTSSIIRNKYNENMEDQRKNKCLNSLPKVYDLINKVINGKYDNMLDTVDSYKFDPTHSENDKKAIKLFKYIINDYHANCEKPVYYTDANERTPYCEYIIPIFKYFSAVYKNLSFMWCEKGLVANKQLAICWDNDQKKLMDGIGYSIRDKAERLIMECSGEIDGEHTEEDTLKLMEATSRCLKHEMGRYLSASWRTFGKRQVLSIQCVNNTITLMCSKRVEENKWCFIEQRSTIVPRDWDDRFSWIKVMEFMLKLKDLLDEQENTTEELKKQEIGIIEVDAQDTIRNTLKEDN</sequence>
<dbReference type="Proteomes" id="UP000613177">
    <property type="component" value="Unassembled WGS sequence"/>
</dbReference>
<keyword evidence="2" id="KW-1185">Reference proteome</keyword>